<accession>A0A269Z477</accession>
<evidence type="ECO:0000259" key="2">
    <source>
        <dbReference type="Pfam" id="PF09339"/>
    </source>
</evidence>
<comment type="caution">
    <text evidence="3">The sequence shown here is derived from an EMBL/GenBank/DDBJ whole genome shotgun (WGS) entry which is preliminary data.</text>
</comment>
<evidence type="ECO:0000256" key="1">
    <source>
        <dbReference type="SAM" id="MobiDB-lite"/>
    </source>
</evidence>
<dbReference type="GO" id="GO:0006355">
    <property type="term" value="P:regulation of DNA-templated transcription"/>
    <property type="evidence" value="ECO:0007669"/>
    <property type="project" value="InterPro"/>
</dbReference>
<gene>
    <name evidence="3" type="ORF">B8X04_17020</name>
</gene>
<feature type="domain" description="HTH iclR-type" evidence="2">
    <location>
        <begin position="16"/>
        <end position="53"/>
    </location>
</feature>
<dbReference type="InterPro" id="IPR005471">
    <property type="entry name" value="Tscrpt_reg_IclR_N"/>
</dbReference>
<sequence length="78" mass="8183">MPEPFPAIPSPYSTQTLARGLRIVSAVAHGSTTLKWLVDSTGIDRSSAHRMINSSSPVSSKSSGPRSDGLSTASRATR</sequence>
<dbReference type="Pfam" id="PF09339">
    <property type="entry name" value="HTH_IclR"/>
    <property type="match status" value="1"/>
</dbReference>
<protein>
    <recommendedName>
        <fullName evidence="2">HTH iclR-type domain-containing protein</fullName>
    </recommendedName>
</protein>
<feature type="region of interest" description="Disordered" evidence="1">
    <location>
        <begin position="48"/>
        <end position="78"/>
    </location>
</feature>
<name>A0A269Z477_9MICO</name>
<proteinExistence type="predicted"/>
<dbReference type="Proteomes" id="UP000216867">
    <property type="component" value="Unassembled WGS sequence"/>
</dbReference>
<dbReference type="InterPro" id="IPR036388">
    <property type="entry name" value="WH-like_DNA-bd_sf"/>
</dbReference>
<dbReference type="Gene3D" id="1.10.10.10">
    <property type="entry name" value="Winged helix-like DNA-binding domain superfamily/Winged helix DNA-binding domain"/>
    <property type="match status" value="1"/>
</dbReference>
<dbReference type="GO" id="GO:0003677">
    <property type="term" value="F:DNA binding"/>
    <property type="evidence" value="ECO:0007669"/>
    <property type="project" value="InterPro"/>
</dbReference>
<reference evidence="3 4" key="1">
    <citation type="submission" date="2017-04" db="EMBL/GenBank/DDBJ databases">
        <title>Kefir bacterial isolates.</title>
        <authorList>
            <person name="Kim Y."/>
            <person name="Blasche S."/>
            <person name="Patil K.R."/>
        </authorList>
    </citation>
    <scope>NUCLEOTIDE SEQUENCE [LARGE SCALE GENOMIC DNA]</scope>
    <source>
        <strain evidence="3 4">OG2</strain>
    </source>
</reference>
<evidence type="ECO:0000313" key="3">
    <source>
        <dbReference type="EMBL" id="PAK92587.1"/>
    </source>
</evidence>
<dbReference type="AlphaFoldDB" id="A0A269Z477"/>
<feature type="compositionally biased region" description="Low complexity" evidence="1">
    <location>
        <begin position="54"/>
        <end position="71"/>
    </location>
</feature>
<dbReference type="EMBL" id="NCWY01000031">
    <property type="protein sequence ID" value="PAK92587.1"/>
    <property type="molecule type" value="Genomic_DNA"/>
</dbReference>
<evidence type="ECO:0000313" key="4">
    <source>
        <dbReference type="Proteomes" id="UP000216867"/>
    </source>
</evidence>
<dbReference type="RefSeq" id="WP_095376910.1">
    <property type="nucleotide sequence ID" value="NZ_CP065682.1"/>
</dbReference>
<organism evidence="3 4">
    <name type="scientific">Brevibacterium casei</name>
    <dbReference type="NCBI Taxonomy" id="33889"/>
    <lineage>
        <taxon>Bacteria</taxon>
        <taxon>Bacillati</taxon>
        <taxon>Actinomycetota</taxon>
        <taxon>Actinomycetes</taxon>
        <taxon>Micrococcales</taxon>
        <taxon>Brevibacteriaceae</taxon>
        <taxon>Brevibacterium</taxon>
    </lineage>
</organism>